<evidence type="ECO:0000313" key="4">
    <source>
        <dbReference type="Proteomes" id="UP001212152"/>
    </source>
</evidence>
<comment type="similarity">
    <text evidence="1">Belongs to the GTP cyclohydrolase I type 2/NIF3 family.</text>
</comment>
<dbReference type="Pfam" id="PF01784">
    <property type="entry name" value="DUF34_NIF3"/>
    <property type="match status" value="1"/>
</dbReference>
<evidence type="ECO:0000313" key="3">
    <source>
        <dbReference type="EMBL" id="KAJ3169756.1"/>
    </source>
</evidence>
<dbReference type="AlphaFoldDB" id="A0AAD5TBZ9"/>
<dbReference type="SUPFAM" id="SSF102705">
    <property type="entry name" value="NIF3 (NGG1p interacting factor 3)-like"/>
    <property type="match status" value="1"/>
</dbReference>
<dbReference type="Gene3D" id="3.40.1390.30">
    <property type="entry name" value="NIF3 (NGG1p interacting factor 3)-like"/>
    <property type="match status" value="1"/>
</dbReference>
<reference evidence="3" key="1">
    <citation type="submission" date="2020-05" db="EMBL/GenBank/DDBJ databases">
        <title>Phylogenomic resolution of chytrid fungi.</title>
        <authorList>
            <person name="Stajich J.E."/>
            <person name="Amses K."/>
            <person name="Simmons R."/>
            <person name="Seto K."/>
            <person name="Myers J."/>
            <person name="Bonds A."/>
            <person name="Quandt C.A."/>
            <person name="Barry K."/>
            <person name="Liu P."/>
            <person name="Grigoriev I."/>
            <person name="Longcore J.E."/>
            <person name="James T.Y."/>
        </authorList>
    </citation>
    <scope>NUCLEOTIDE SEQUENCE</scope>
    <source>
        <strain evidence="3">JEL0379</strain>
    </source>
</reference>
<evidence type="ECO:0000256" key="1">
    <source>
        <dbReference type="ARBA" id="ARBA00006964"/>
    </source>
</evidence>
<dbReference type="NCBIfam" id="TIGR00486">
    <property type="entry name" value="YbgI_SA1388"/>
    <property type="match status" value="1"/>
</dbReference>
<comment type="caution">
    <text evidence="3">The sequence shown here is derived from an EMBL/GenBank/DDBJ whole genome shotgun (WGS) entry which is preliminary data.</text>
</comment>
<dbReference type="EMBL" id="JADGJQ010000103">
    <property type="protein sequence ID" value="KAJ3169756.1"/>
    <property type="molecule type" value="Genomic_DNA"/>
</dbReference>
<dbReference type="PANTHER" id="PTHR13799">
    <property type="entry name" value="NGG1 INTERACTING FACTOR 3"/>
    <property type="match status" value="1"/>
</dbReference>
<dbReference type="PANTHER" id="PTHR13799:SF13">
    <property type="entry name" value="NIF3-LIKE PROTEIN 1"/>
    <property type="match status" value="1"/>
</dbReference>
<dbReference type="Proteomes" id="UP001212152">
    <property type="component" value="Unassembled WGS sequence"/>
</dbReference>
<name>A0AAD5TBZ9_9FUNG</name>
<feature type="binding site" evidence="2">
    <location>
        <position position="69"/>
    </location>
    <ligand>
        <name>a divalent metal cation</name>
        <dbReference type="ChEBI" id="CHEBI:60240"/>
        <label>1</label>
    </ligand>
</feature>
<keyword evidence="2" id="KW-0479">Metal-binding</keyword>
<dbReference type="GO" id="GO:0046872">
    <property type="term" value="F:metal ion binding"/>
    <property type="evidence" value="ECO:0007669"/>
    <property type="project" value="UniProtKB-KW"/>
</dbReference>
<sequence>MLLKNVTKCMEKIAPLKLAEAAWDNVGLLIEAPFPRPATNTVFLTIDLTAPVLEEALKDPKVGVIVSYHPPLFSKFRRLTLSDDKQAIALRCAASGVSVFAPHTSLDNCLNGINDWLASGIGEGKTEVLNRIDNPPAGQEGAGSGRVHTLAEPVQLHELATRVKRHLGLQHVRLATAPAHAAQGTTVRTVGICAGSGSSILGGTTSDVFFTGEMSHHDVLAALANNTSVILCEHTNTERGYLSQILQPRLQALLREADETATVICSKIDKDPLDIV</sequence>
<organism evidence="3 4">
    <name type="scientific">Geranomyces variabilis</name>
    <dbReference type="NCBI Taxonomy" id="109894"/>
    <lineage>
        <taxon>Eukaryota</taxon>
        <taxon>Fungi</taxon>
        <taxon>Fungi incertae sedis</taxon>
        <taxon>Chytridiomycota</taxon>
        <taxon>Chytridiomycota incertae sedis</taxon>
        <taxon>Chytridiomycetes</taxon>
        <taxon>Spizellomycetales</taxon>
        <taxon>Powellomycetaceae</taxon>
        <taxon>Geranomyces</taxon>
    </lineage>
</organism>
<keyword evidence="4" id="KW-1185">Reference proteome</keyword>
<accession>A0AAD5TBZ9</accession>
<protein>
    <submittedName>
        <fullName evidence="3">NGG1 interacting factor</fullName>
    </submittedName>
</protein>
<gene>
    <name evidence="3" type="primary">NIF3L1</name>
    <name evidence="3" type="ORF">HDU87_000549</name>
</gene>
<feature type="binding site" evidence="2">
    <location>
        <position position="238"/>
    </location>
    <ligand>
        <name>a divalent metal cation</name>
        <dbReference type="ChEBI" id="CHEBI:60240"/>
        <label>1</label>
    </ligand>
</feature>
<feature type="binding site" evidence="2">
    <location>
        <position position="234"/>
    </location>
    <ligand>
        <name>a divalent metal cation</name>
        <dbReference type="ChEBI" id="CHEBI:60240"/>
        <label>1</label>
    </ligand>
</feature>
<proteinExistence type="inferred from homology"/>
<dbReference type="InterPro" id="IPR002678">
    <property type="entry name" value="DUF34/NIF3"/>
</dbReference>
<dbReference type="InterPro" id="IPR036069">
    <property type="entry name" value="DUF34/NIF3_sf"/>
</dbReference>
<evidence type="ECO:0000256" key="2">
    <source>
        <dbReference type="PIRSR" id="PIRSR602678-1"/>
    </source>
</evidence>
<feature type="binding site" evidence="2">
    <location>
        <position position="107"/>
    </location>
    <ligand>
        <name>a divalent metal cation</name>
        <dbReference type="ChEBI" id="CHEBI:60240"/>
        <label>1</label>
    </ligand>
</feature>
<dbReference type="FunFam" id="3.40.1390.30:FF:000001">
    <property type="entry name" value="GTP cyclohydrolase 1 type 2"/>
    <property type="match status" value="1"/>
</dbReference>
<dbReference type="GO" id="GO:0005739">
    <property type="term" value="C:mitochondrion"/>
    <property type="evidence" value="ECO:0007669"/>
    <property type="project" value="TreeGrafter"/>
</dbReference>